<keyword evidence="1" id="KW-0808">Transferase</keyword>
<dbReference type="AlphaFoldDB" id="Q3C2G7"/>
<dbReference type="PANTHER" id="PTHR37557">
    <property type="entry name" value="115 KDA PROTEIN IN TYPE-1 RETROTRANSPOSABLE ELEMENT R1DM-LIKE PROTEIN-RELATED-RELATED"/>
    <property type="match status" value="1"/>
</dbReference>
<dbReference type="PANTHER" id="PTHR37557:SF4">
    <property type="entry name" value="CCHC-TYPE DOMAIN-CONTAINING PROTEIN"/>
    <property type="match status" value="1"/>
</dbReference>
<protein>
    <submittedName>
        <fullName evidence="1">Reverse transcriptase</fullName>
    </submittedName>
</protein>
<name>Q3C2G7_9ECHI</name>
<organism evidence="1">
    <name type="scientific">Metacrinus rotundus</name>
    <dbReference type="NCBI Taxonomy" id="228699"/>
    <lineage>
        <taxon>Eukaryota</taxon>
        <taxon>Metazoa</taxon>
        <taxon>Echinodermata</taxon>
        <taxon>Pelmatozoa</taxon>
        <taxon>Crinoidea</taxon>
        <taxon>Articulata</taxon>
        <taxon>Isocrinida</taxon>
        <taxon>Isocrinidae</taxon>
        <taxon>Metacrinus</taxon>
    </lineage>
</organism>
<keyword evidence="1" id="KW-0548">Nucleotidyltransferase</keyword>
<feature type="non-terminal residue" evidence="1">
    <location>
        <position position="1"/>
    </location>
</feature>
<gene>
    <name evidence="1" type="primary">rt</name>
</gene>
<accession>Q3C2G7</accession>
<dbReference type="GO" id="GO:0003964">
    <property type="term" value="F:RNA-directed DNA polymerase activity"/>
    <property type="evidence" value="ECO:0007669"/>
    <property type="project" value="UniProtKB-KW"/>
</dbReference>
<proteinExistence type="predicted"/>
<sequence length="492" mass="54428">LAFADDLALVSRTPRGLQSNLNRLSESLRLSGLIVSAGTGGKSASMRIDIDGRAKKHIVNPSAYLSVDGENVPAISITKTYKYLGIQVGAHGTRAEVKEKLVAGLANLTRAPLKPFQRLHILRVQLMPSLTHQLVLAGVTKGYLKDLDRLVRAASRSWLKLPHDTPNAFLHANYKDGGLSIDSLSLTIPFLKGKRFGKLTVSSDDTVLAATETNSFKRMHKKWREAQVKEGALMNSKAAIRRGFAAQLHGTLDGAGLRSMPQSGHIQRWITDPCPPCNGRNFTGRVKVRANALLTKTRASRGRNGVDVRCDCCGRPESLGHILQVCARCHGKRVARHDKIVQKMRERASKAGFEVRVEPRIRGESGTLVPDIVMVKGRKAYVLDPTIVADNADLDDQVNAKQTKYSVGSVRKWIRSEFKNQDLEVVAKGLVLNWRGAMAAESYALLTQELKFGLSFCRMLVSIVLEESFYMYTHFMQSTFRCSQATRARNAR</sequence>
<dbReference type="EMBL" id="AB201414">
    <property type="protein sequence ID" value="BAE46609.1"/>
    <property type="molecule type" value="Genomic_DNA"/>
</dbReference>
<keyword evidence="1" id="KW-0695">RNA-directed DNA polymerase</keyword>
<evidence type="ECO:0000313" key="1">
    <source>
        <dbReference type="EMBL" id="BAE46609.1"/>
    </source>
</evidence>
<reference evidence="1" key="1">
    <citation type="journal article" date="2005" name="Mol. Biol. Evol.">
        <title>Long-term inheritance of the 28S rDNA-specific retrotransposon R2.</title>
        <authorList>
            <person name="Kojima K.K."/>
            <person name="Fujiwara H."/>
        </authorList>
    </citation>
    <scope>NUCLEOTIDE SEQUENCE</scope>
</reference>